<protein>
    <recommendedName>
        <fullName evidence="8">Tryptophan--tRNA ligase</fullName>
        <ecNumber evidence="8">6.1.1.2</ecNumber>
    </recommendedName>
    <alternativeName>
        <fullName evidence="8">Tryptophanyl-tRNA synthetase</fullName>
        <shortName evidence="8">TrpRS</shortName>
    </alternativeName>
</protein>
<reference evidence="10 11" key="1">
    <citation type="submission" date="2024-05" db="EMBL/GenBank/DDBJ databases">
        <authorList>
            <person name="Park S."/>
        </authorList>
    </citation>
    <scope>NUCLEOTIDE SEQUENCE [LARGE SCALE GENOMIC DNA]</scope>
    <source>
        <strain evidence="10 11">DGU5</strain>
    </source>
</reference>
<evidence type="ECO:0000256" key="6">
    <source>
        <dbReference type="ARBA" id="ARBA00023146"/>
    </source>
</evidence>
<evidence type="ECO:0000256" key="9">
    <source>
        <dbReference type="RuleBase" id="RU363036"/>
    </source>
</evidence>
<feature type="short sequence motif" description="'HIGH' region" evidence="8">
    <location>
        <begin position="9"/>
        <end position="17"/>
    </location>
</feature>
<gene>
    <name evidence="8 10" type="primary">trpS</name>
    <name evidence="10" type="ORF">ABDJ38_14425</name>
</gene>
<feature type="short sequence motif" description="'KMSKS' region" evidence="8">
    <location>
        <begin position="209"/>
        <end position="213"/>
    </location>
</feature>
<keyword evidence="2 8" id="KW-0436">Ligase</keyword>
<evidence type="ECO:0000256" key="4">
    <source>
        <dbReference type="ARBA" id="ARBA00022840"/>
    </source>
</evidence>
<keyword evidence="8" id="KW-0963">Cytoplasm</keyword>
<accession>A0ABV0D0D7</accession>
<dbReference type="NCBIfam" id="TIGR00233">
    <property type="entry name" value="trpS"/>
    <property type="match status" value="1"/>
</dbReference>
<comment type="function">
    <text evidence="8">Catalyzes the attachment of tryptophan to tRNA(Trp).</text>
</comment>
<dbReference type="InterPro" id="IPR050203">
    <property type="entry name" value="Trp-tRNA_synthetase"/>
</dbReference>
<keyword evidence="4 8" id="KW-0067">ATP-binding</keyword>
<dbReference type="InterPro" id="IPR014729">
    <property type="entry name" value="Rossmann-like_a/b/a_fold"/>
</dbReference>
<feature type="binding site" evidence="8">
    <location>
        <position position="200"/>
    </location>
    <ligand>
        <name>ATP</name>
        <dbReference type="ChEBI" id="CHEBI:30616"/>
    </ligand>
</feature>
<keyword evidence="11" id="KW-1185">Reference proteome</keyword>
<dbReference type="SUPFAM" id="SSF52374">
    <property type="entry name" value="Nucleotidylyl transferase"/>
    <property type="match status" value="1"/>
</dbReference>
<dbReference type="CDD" id="cd00806">
    <property type="entry name" value="TrpRS_core"/>
    <property type="match status" value="1"/>
</dbReference>
<dbReference type="Gene3D" id="1.10.240.10">
    <property type="entry name" value="Tyrosyl-Transfer RNA Synthetase"/>
    <property type="match status" value="1"/>
</dbReference>
<evidence type="ECO:0000256" key="2">
    <source>
        <dbReference type="ARBA" id="ARBA00022598"/>
    </source>
</evidence>
<sequence length="347" mass="37689">MRIVSGIQPTGSLHLGNYLGAIRNWVRMQDDLAATDGENGQCLFFLADLHAISMPHEPAALHAATLEMTAVLTACGIDSSRSILFNQAQVPAHAELQWLLNGTARMGWLNRMTQWKDKAGKNREGASAALFTYPVLQAADVLLYQATHVPVGDDQRQHLELARDIAQKFNNDFAPKNENGEEAPVFTLPEAITPPAAARIMSLRDGSKKMSKSDPSEMSRIELADDADTMAQKIKKAKTDPEPLPSEVAGLEDRPEALNLVTIYSALADTTHEAVLSQFGGQGFGAFKPALAELLVESLAPVRDRFVELRQDREMLDAILARGAAQARELGIPTLDAAYKALGLVRG</sequence>
<dbReference type="InterPro" id="IPR024109">
    <property type="entry name" value="Trp-tRNA-ligase_bac-type"/>
</dbReference>
<evidence type="ECO:0000256" key="3">
    <source>
        <dbReference type="ARBA" id="ARBA00022741"/>
    </source>
</evidence>
<evidence type="ECO:0000313" key="11">
    <source>
        <dbReference type="Proteomes" id="UP001484535"/>
    </source>
</evidence>
<evidence type="ECO:0000256" key="8">
    <source>
        <dbReference type="HAMAP-Rule" id="MF_00140"/>
    </source>
</evidence>
<dbReference type="Pfam" id="PF00579">
    <property type="entry name" value="tRNA-synt_1b"/>
    <property type="match status" value="1"/>
</dbReference>
<comment type="catalytic activity">
    <reaction evidence="7 8">
        <text>tRNA(Trp) + L-tryptophan + ATP = L-tryptophyl-tRNA(Trp) + AMP + diphosphate + H(+)</text>
        <dbReference type="Rhea" id="RHEA:24080"/>
        <dbReference type="Rhea" id="RHEA-COMP:9671"/>
        <dbReference type="Rhea" id="RHEA-COMP:9705"/>
        <dbReference type="ChEBI" id="CHEBI:15378"/>
        <dbReference type="ChEBI" id="CHEBI:30616"/>
        <dbReference type="ChEBI" id="CHEBI:33019"/>
        <dbReference type="ChEBI" id="CHEBI:57912"/>
        <dbReference type="ChEBI" id="CHEBI:78442"/>
        <dbReference type="ChEBI" id="CHEBI:78535"/>
        <dbReference type="ChEBI" id="CHEBI:456215"/>
        <dbReference type="EC" id="6.1.1.2"/>
    </reaction>
</comment>
<feature type="binding site" evidence="8">
    <location>
        <begin position="209"/>
        <end position="213"/>
    </location>
    <ligand>
        <name>ATP</name>
        <dbReference type="ChEBI" id="CHEBI:30616"/>
    </ligand>
</feature>
<dbReference type="InterPro" id="IPR001412">
    <property type="entry name" value="aa-tRNA-synth_I_CS"/>
</dbReference>
<comment type="subcellular location">
    <subcellularLocation>
        <location evidence="8">Cytoplasm</location>
    </subcellularLocation>
</comment>
<comment type="caution">
    <text evidence="10">The sequence shown here is derived from an EMBL/GenBank/DDBJ whole genome shotgun (WGS) entry which is preliminary data.</text>
</comment>
<evidence type="ECO:0000313" key="10">
    <source>
        <dbReference type="EMBL" id="MEN7538375.1"/>
    </source>
</evidence>
<dbReference type="PRINTS" id="PR01039">
    <property type="entry name" value="TRNASYNTHTRP"/>
</dbReference>
<feature type="binding site" evidence="8">
    <location>
        <begin position="8"/>
        <end position="10"/>
    </location>
    <ligand>
        <name>ATP</name>
        <dbReference type="ChEBI" id="CHEBI:30616"/>
    </ligand>
</feature>
<comment type="subunit">
    <text evidence="8">Homodimer.</text>
</comment>
<keyword evidence="6 8" id="KW-0030">Aminoacyl-tRNA synthetase</keyword>
<dbReference type="GO" id="GO:0004830">
    <property type="term" value="F:tryptophan-tRNA ligase activity"/>
    <property type="evidence" value="ECO:0007669"/>
    <property type="project" value="UniProtKB-EC"/>
</dbReference>
<evidence type="ECO:0000256" key="5">
    <source>
        <dbReference type="ARBA" id="ARBA00022917"/>
    </source>
</evidence>
<feature type="binding site" evidence="8">
    <location>
        <begin position="152"/>
        <end position="154"/>
    </location>
    <ligand>
        <name>ATP</name>
        <dbReference type="ChEBI" id="CHEBI:30616"/>
    </ligand>
</feature>
<keyword evidence="3 8" id="KW-0547">Nucleotide-binding</keyword>
<dbReference type="RefSeq" id="WP_346785831.1">
    <property type="nucleotide sequence ID" value="NZ_JBDLBR010000005.1"/>
</dbReference>
<dbReference type="PANTHER" id="PTHR43766:SF1">
    <property type="entry name" value="TRYPTOPHAN--TRNA LIGASE, MITOCHONDRIAL"/>
    <property type="match status" value="1"/>
</dbReference>
<comment type="similarity">
    <text evidence="1 8 9">Belongs to the class-I aminoacyl-tRNA synthetase family.</text>
</comment>
<dbReference type="HAMAP" id="MF_00140_B">
    <property type="entry name" value="Trp_tRNA_synth_B"/>
    <property type="match status" value="1"/>
</dbReference>
<evidence type="ECO:0000256" key="7">
    <source>
        <dbReference type="ARBA" id="ARBA00049929"/>
    </source>
</evidence>
<feature type="binding site" evidence="8">
    <location>
        <position position="140"/>
    </location>
    <ligand>
        <name>L-tryptophan</name>
        <dbReference type="ChEBI" id="CHEBI:57912"/>
    </ligand>
</feature>
<dbReference type="Gene3D" id="3.40.50.620">
    <property type="entry name" value="HUPs"/>
    <property type="match status" value="1"/>
</dbReference>
<dbReference type="PROSITE" id="PS00178">
    <property type="entry name" value="AA_TRNA_LIGASE_I"/>
    <property type="match status" value="1"/>
</dbReference>
<organism evidence="10 11">
    <name type="scientific">Aurantiacibacter flavus</name>
    <dbReference type="NCBI Taxonomy" id="3145232"/>
    <lineage>
        <taxon>Bacteria</taxon>
        <taxon>Pseudomonadati</taxon>
        <taxon>Pseudomonadota</taxon>
        <taxon>Alphaproteobacteria</taxon>
        <taxon>Sphingomonadales</taxon>
        <taxon>Erythrobacteraceae</taxon>
        <taxon>Aurantiacibacter</taxon>
    </lineage>
</organism>
<name>A0ABV0D0D7_9SPHN</name>
<feature type="binding site" evidence="8">
    <location>
        <begin position="16"/>
        <end position="17"/>
    </location>
    <ligand>
        <name>ATP</name>
        <dbReference type="ChEBI" id="CHEBI:30616"/>
    </ligand>
</feature>
<dbReference type="EC" id="6.1.1.2" evidence="8"/>
<dbReference type="InterPro" id="IPR002305">
    <property type="entry name" value="aa-tRNA-synth_Ic"/>
</dbReference>
<proteinExistence type="inferred from homology"/>
<dbReference type="InterPro" id="IPR002306">
    <property type="entry name" value="Trp-tRNA-ligase"/>
</dbReference>
<keyword evidence="5 8" id="KW-0648">Protein biosynthesis</keyword>
<dbReference type="Proteomes" id="UP001484535">
    <property type="component" value="Unassembled WGS sequence"/>
</dbReference>
<evidence type="ECO:0000256" key="1">
    <source>
        <dbReference type="ARBA" id="ARBA00005594"/>
    </source>
</evidence>
<dbReference type="EMBL" id="JBDLBR010000005">
    <property type="protein sequence ID" value="MEN7538375.1"/>
    <property type="molecule type" value="Genomic_DNA"/>
</dbReference>
<dbReference type="PANTHER" id="PTHR43766">
    <property type="entry name" value="TRYPTOPHAN--TRNA LIGASE, MITOCHONDRIAL"/>
    <property type="match status" value="1"/>
</dbReference>